<name>A0ACD3YWT8_FUSSC</name>
<sequence length="150" mass="17096">MSQLKITHPDPNLQEYITKRQQSFTDGFNNASVPALMAMFAEDVEFNDYATGVLNLNRTSLEQYYAEMVATFRNINIRTKSISGSEHFTAWEWDLTMYELPSKAATDSDSKGKNTIGREVNMVGVSLMWWNAEGKIIKNHDYGKEVQNAE</sequence>
<proteinExistence type="predicted"/>
<dbReference type="Proteomes" id="UP000830768">
    <property type="component" value="Chromosome 3"/>
</dbReference>
<organism evidence="1 2">
    <name type="scientific">Fusarium solani subsp. cucurbitae</name>
    <name type="common">Neocosmosporum cucurbitae</name>
    <dbReference type="NCBI Taxonomy" id="2747967"/>
    <lineage>
        <taxon>Eukaryota</taxon>
        <taxon>Fungi</taxon>
        <taxon>Dikarya</taxon>
        <taxon>Ascomycota</taxon>
        <taxon>Pezizomycotina</taxon>
        <taxon>Sordariomycetes</taxon>
        <taxon>Hypocreomycetidae</taxon>
        <taxon>Hypocreales</taxon>
        <taxon>Nectriaceae</taxon>
        <taxon>Fusarium</taxon>
        <taxon>Fusarium solani species complex</taxon>
    </lineage>
</organism>
<dbReference type="EMBL" id="CP090032">
    <property type="protein sequence ID" value="UPK92328.1"/>
    <property type="molecule type" value="Genomic_DNA"/>
</dbReference>
<evidence type="ECO:0000313" key="1">
    <source>
        <dbReference type="EMBL" id="UPK92328.1"/>
    </source>
</evidence>
<keyword evidence="2" id="KW-1185">Reference proteome</keyword>
<accession>A0ACD3YWT8</accession>
<gene>
    <name evidence="1" type="ORF">LCI18_003263</name>
</gene>
<reference evidence="1" key="1">
    <citation type="submission" date="2021-11" db="EMBL/GenBank/DDBJ databases">
        <title>Fusarium solani-melongenae Genome sequencing and assembly.</title>
        <authorList>
            <person name="Xie S."/>
            <person name="Huang L."/>
            <person name="Zhang X."/>
        </authorList>
    </citation>
    <scope>NUCLEOTIDE SEQUENCE</scope>
    <source>
        <strain evidence="1">CRI 24-3</strain>
    </source>
</reference>
<protein>
    <submittedName>
        <fullName evidence="1">Uncharacterized protein</fullName>
    </submittedName>
</protein>
<evidence type="ECO:0000313" key="2">
    <source>
        <dbReference type="Proteomes" id="UP000830768"/>
    </source>
</evidence>